<keyword evidence="3" id="KW-0732">Signal</keyword>
<sequence>MRILWLIILPLLQYATEASANVGSGSVVDLGYAKYQGVVIQDQVSNATHTHFLGIRFAAPPTGMARFREPNLPSAVTGIQQANVQPPMCLQSLYGASPTNPYVVSNSQNNSKRADVPVASEDCLFLKGGYVEGSISATGYGGVYDGDAILRESGEGVILVSIQYRLGLFGFLAGQKVKDGGALNAGLLDQQLALKWVQSYIDQFGGDPRKVTIWGQSAGAGSVLQHVVANGGKTNPPLFRAAITSSSFLPSQYKFNDRIPETIYNETVTRTNCSSSTDTLNCLRLGDVDVLQAANVAINTNGFFGTFVFVPVVDGTLIRDRPTNLLKQKKINGDALYSVVNTFEGTIFVDPTTENTVQVQQYVSQLFPTLGSKDVQAATAQYAGLGSNISQAISIMGEAIFVCPTYYLQTAFGGKGYKGLFAIPPGTHGTDLIYYFPGSVSPGGDLPFPNPDFIKAFTETFPNFATSLNPNKKWESNITPPWSSWNGSNEMLFNQTETNAPDIRSIKTSNALLDRCRFWESVSASISQ</sequence>
<evidence type="ECO:0000313" key="5">
    <source>
        <dbReference type="EMBL" id="PPQ79378.1"/>
    </source>
</evidence>
<name>A0A409WLH9_PSICY</name>
<dbReference type="EMBL" id="NHYD01003376">
    <property type="protein sequence ID" value="PPQ79378.1"/>
    <property type="molecule type" value="Genomic_DNA"/>
</dbReference>
<dbReference type="InterPro" id="IPR002018">
    <property type="entry name" value="CarbesteraseB"/>
</dbReference>
<dbReference type="GO" id="GO:0016787">
    <property type="term" value="F:hydrolase activity"/>
    <property type="evidence" value="ECO:0007669"/>
    <property type="project" value="UniProtKB-KW"/>
</dbReference>
<gene>
    <name evidence="5" type="ORF">CVT25_002648</name>
</gene>
<dbReference type="InterPro" id="IPR019826">
    <property type="entry name" value="Carboxylesterase_B_AS"/>
</dbReference>
<dbReference type="EC" id="3.1.1.-" evidence="3"/>
<evidence type="ECO:0000313" key="6">
    <source>
        <dbReference type="Proteomes" id="UP000283269"/>
    </source>
</evidence>
<evidence type="ECO:0000256" key="3">
    <source>
        <dbReference type="RuleBase" id="RU361235"/>
    </source>
</evidence>
<proteinExistence type="inferred from homology"/>
<feature type="chain" id="PRO_5018811175" description="Carboxylic ester hydrolase" evidence="3">
    <location>
        <begin position="21"/>
        <end position="528"/>
    </location>
</feature>
<keyword evidence="6" id="KW-1185">Reference proteome</keyword>
<keyword evidence="2 3" id="KW-0378">Hydrolase</keyword>
<dbReference type="Proteomes" id="UP000283269">
    <property type="component" value="Unassembled WGS sequence"/>
</dbReference>
<dbReference type="Gene3D" id="3.40.50.1820">
    <property type="entry name" value="alpha/beta hydrolase"/>
    <property type="match status" value="1"/>
</dbReference>
<dbReference type="PROSITE" id="PS00122">
    <property type="entry name" value="CARBOXYLESTERASE_B_1"/>
    <property type="match status" value="1"/>
</dbReference>
<accession>A0A409WLH9</accession>
<dbReference type="InParanoid" id="A0A409WLH9"/>
<reference evidence="5 6" key="1">
    <citation type="journal article" date="2018" name="Evol. Lett.">
        <title>Horizontal gene cluster transfer increased hallucinogenic mushroom diversity.</title>
        <authorList>
            <person name="Reynolds H.T."/>
            <person name="Vijayakumar V."/>
            <person name="Gluck-Thaler E."/>
            <person name="Korotkin H.B."/>
            <person name="Matheny P.B."/>
            <person name="Slot J.C."/>
        </authorList>
    </citation>
    <scope>NUCLEOTIDE SEQUENCE [LARGE SCALE GENOMIC DNA]</scope>
    <source>
        <strain evidence="5 6">2631</strain>
    </source>
</reference>
<evidence type="ECO:0000259" key="4">
    <source>
        <dbReference type="Pfam" id="PF00135"/>
    </source>
</evidence>
<feature type="domain" description="Carboxylesterase type B" evidence="4">
    <location>
        <begin position="26"/>
        <end position="500"/>
    </location>
</feature>
<dbReference type="PANTHER" id="PTHR11559">
    <property type="entry name" value="CARBOXYLESTERASE"/>
    <property type="match status" value="1"/>
</dbReference>
<dbReference type="AlphaFoldDB" id="A0A409WLH9"/>
<dbReference type="InterPro" id="IPR050309">
    <property type="entry name" value="Type-B_Carboxylest/Lipase"/>
</dbReference>
<dbReference type="Pfam" id="PF00135">
    <property type="entry name" value="COesterase"/>
    <property type="match status" value="1"/>
</dbReference>
<dbReference type="SUPFAM" id="SSF53474">
    <property type="entry name" value="alpha/beta-Hydrolases"/>
    <property type="match status" value="1"/>
</dbReference>
<dbReference type="InterPro" id="IPR029058">
    <property type="entry name" value="AB_hydrolase_fold"/>
</dbReference>
<evidence type="ECO:0000256" key="1">
    <source>
        <dbReference type="ARBA" id="ARBA00005964"/>
    </source>
</evidence>
<comment type="caution">
    <text evidence="5">The sequence shown here is derived from an EMBL/GenBank/DDBJ whole genome shotgun (WGS) entry which is preliminary data.</text>
</comment>
<organism evidence="5 6">
    <name type="scientific">Psilocybe cyanescens</name>
    <dbReference type="NCBI Taxonomy" id="93625"/>
    <lineage>
        <taxon>Eukaryota</taxon>
        <taxon>Fungi</taxon>
        <taxon>Dikarya</taxon>
        <taxon>Basidiomycota</taxon>
        <taxon>Agaricomycotina</taxon>
        <taxon>Agaricomycetes</taxon>
        <taxon>Agaricomycetidae</taxon>
        <taxon>Agaricales</taxon>
        <taxon>Agaricineae</taxon>
        <taxon>Strophariaceae</taxon>
        <taxon>Psilocybe</taxon>
    </lineage>
</organism>
<dbReference type="STRING" id="93625.A0A409WLH9"/>
<dbReference type="OrthoDB" id="408631at2759"/>
<feature type="signal peptide" evidence="3">
    <location>
        <begin position="1"/>
        <end position="20"/>
    </location>
</feature>
<evidence type="ECO:0000256" key="2">
    <source>
        <dbReference type="ARBA" id="ARBA00022801"/>
    </source>
</evidence>
<protein>
    <recommendedName>
        <fullName evidence="3">Carboxylic ester hydrolase</fullName>
        <ecNumber evidence="3">3.1.1.-</ecNumber>
    </recommendedName>
</protein>
<comment type="similarity">
    <text evidence="1 3">Belongs to the type-B carboxylesterase/lipase family.</text>
</comment>